<dbReference type="Pfam" id="PF00583">
    <property type="entry name" value="Acetyltransf_1"/>
    <property type="match status" value="1"/>
</dbReference>
<keyword evidence="9" id="KW-1185">Reference proteome</keyword>
<dbReference type="PATRIC" id="fig|1286635.3.peg.745"/>
<organism evidence="8 9">
    <name type="scientific">Desulfotignum phosphitoxidans DSM 13687</name>
    <dbReference type="NCBI Taxonomy" id="1286635"/>
    <lineage>
        <taxon>Bacteria</taxon>
        <taxon>Pseudomonadati</taxon>
        <taxon>Thermodesulfobacteriota</taxon>
        <taxon>Desulfobacteria</taxon>
        <taxon>Desulfobacterales</taxon>
        <taxon>Desulfobacteraceae</taxon>
        <taxon>Desulfotignum</taxon>
    </lineage>
</organism>
<keyword evidence="2 5" id="KW-0547">Nucleotide-binding</keyword>
<protein>
    <submittedName>
        <fullName evidence="8">CoA-binding domain-containing protein</fullName>
    </submittedName>
</protein>
<dbReference type="InterPro" id="IPR016102">
    <property type="entry name" value="Succinyl-CoA_synth-like"/>
</dbReference>
<comment type="similarity">
    <text evidence="4">In the N-terminal section; belongs to the acetate CoA ligase alpha subunit family.</text>
</comment>
<dbReference type="PANTHER" id="PTHR43334">
    <property type="entry name" value="ACETATE--COA LIGASE [ADP-FORMING]"/>
    <property type="match status" value="1"/>
</dbReference>
<evidence type="ECO:0000256" key="4">
    <source>
        <dbReference type="ARBA" id="ARBA00060888"/>
    </source>
</evidence>
<evidence type="ECO:0000256" key="5">
    <source>
        <dbReference type="PROSITE-ProRule" id="PRU00409"/>
    </source>
</evidence>
<dbReference type="Gene3D" id="3.30.470.20">
    <property type="entry name" value="ATP-grasp fold, B domain"/>
    <property type="match status" value="1"/>
</dbReference>
<dbReference type="GO" id="GO:0043758">
    <property type="term" value="F:acetate-CoA ligase (ADP-forming) activity"/>
    <property type="evidence" value="ECO:0007669"/>
    <property type="project" value="InterPro"/>
</dbReference>
<dbReference type="Gene3D" id="3.40.50.720">
    <property type="entry name" value="NAD(P)-binding Rossmann-like Domain"/>
    <property type="match status" value="1"/>
</dbReference>
<dbReference type="InterPro" id="IPR000182">
    <property type="entry name" value="GNAT_dom"/>
</dbReference>
<dbReference type="Proteomes" id="UP000014216">
    <property type="component" value="Unassembled WGS sequence"/>
</dbReference>
<dbReference type="RefSeq" id="WP_006964323.1">
    <property type="nucleotide sequence ID" value="NZ_APJX01000001.1"/>
</dbReference>
<dbReference type="OrthoDB" id="9791027at2"/>
<dbReference type="GO" id="GO:0005524">
    <property type="term" value="F:ATP binding"/>
    <property type="evidence" value="ECO:0007669"/>
    <property type="project" value="UniProtKB-UniRule"/>
</dbReference>
<dbReference type="InterPro" id="IPR043938">
    <property type="entry name" value="Ligase_CoA_dom"/>
</dbReference>
<keyword evidence="3 5" id="KW-0067">ATP-binding</keyword>
<dbReference type="CDD" id="cd04301">
    <property type="entry name" value="NAT_SF"/>
    <property type="match status" value="1"/>
</dbReference>
<feature type="domain" description="ATP-grasp" evidence="6">
    <location>
        <begin position="493"/>
        <end position="529"/>
    </location>
</feature>
<dbReference type="SUPFAM" id="SSF52210">
    <property type="entry name" value="Succinyl-CoA synthetase domains"/>
    <property type="match status" value="2"/>
</dbReference>
<dbReference type="InterPro" id="IPR032875">
    <property type="entry name" value="Succ_CoA_lig_flav_dom"/>
</dbReference>
<dbReference type="Gene3D" id="3.40.50.261">
    <property type="entry name" value="Succinyl-CoA synthetase domains"/>
    <property type="match status" value="2"/>
</dbReference>
<dbReference type="InterPro" id="IPR013815">
    <property type="entry name" value="ATP_grasp_subdomain_1"/>
</dbReference>
<evidence type="ECO:0000259" key="6">
    <source>
        <dbReference type="PROSITE" id="PS50975"/>
    </source>
</evidence>
<dbReference type="PROSITE" id="PS50975">
    <property type="entry name" value="ATP_GRASP"/>
    <property type="match status" value="1"/>
</dbReference>
<feature type="domain" description="N-acetyltransferase" evidence="7">
    <location>
        <begin position="731"/>
        <end position="893"/>
    </location>
</feature>
<dbReference type="Pfam" id="PF13607">
    <property type="entry name" value="Succ_CoA_lig"/>
    <property type="match status" value="1"/>
</dbReference>
<dbReference type="SUPFAM" id="SSF56059">
    <property type="entry name" value="Glutathione synthetase ATP-binding domain-like"/>
    <property type="match status" value="1"/>
</dbReference>
<evidence type="ECO:0000256" key="1">
    <source>
        <dbReference type="ARBA" id="ARBA00022598"/>
    </source>
</evidence>
<dbReference type="SUPFAM" id="SSF51735">
    <property type="entry name" value="NAD(P)-binding Rossmann-fold domains"/>
    <property type="match status" value="1"/>
</dbReference>
<dbReference type="EMBL" id="APJX01000001">
    <property type="protein sequence ID" value="EMS81576.1"/>
    <property type="molecule type" value="Genomic_DNA"/>
</dbReference>
<evidence type="ECO:0000313" key="9">
    <source>
        <dbReference type="Proteomes" id="UP000014216"/>
    </source>
</evidence>
<evidence type="ECO:0000256" key="2">
    <source>
        <dbReference type="ARBA" id="ARBA00022741"/>
    </source>
</evidence>
<dbReference type="InterPro" id="IPR011761">
    <property type="entry name" value="ATP-grasp"/>
</dbReference>
<dbReference type="SMART" id="SM00881">
    <property type="entry name" value="CoA_binding"/>
    <property type="match status" value="1"/>
</dbReference>
<dbReference type="PANTHER" id="PTHR43334:SF1">
    <property type="entry name" value="3-HYDROXYPROPIONATE--COA LIGASE [ADP-FORMING]"/>
    <property type="match status" value="1"/>
</dbReference>
<name>S0G881_9BACT</name>
<evidence type="ECO:0000259" key="7">
    <source>
        <dbReference type="PROSITE" id="PS51186"/>
    </source>
</evidence>
<gene>
    <name evidence="8" type="ORF">Dpo_1c07170</name>
</gene>
<accession>S0G881</accession>
<dbReference type="GO" id="GO:0016747">
    <property type="term" value="F:acyltransferase activity, transferring groups other than amino-acyl groups"/>
    <property type="evidence" value="ECO:0007669"/>
    <property type="project" value="InterPro"/>
</dbReference>
<dbReference type="AlphaFoldDB" id="S0G881"/>
<dbReference type="GO" id="GO:0046872">
    <property type="term" value="F:metal ion binding"/>
    <property type="evidence" value="ECO:0007669"/>
    <property type="project" value="InterPro"/>
</dbReference>
<proteinExistence type="inferred from homology"/>
<sequence>MGQYHLKNMFNPRHIAVVGASKKKGTIGHALMTNLIEGGFSGKILPVNPKYKTLQGHDCVKSVRDLMPGVDLAIIATPIHTAIDIVTDCVEKKMRSAIIISAGGREVGDQGRKIEDQIQKIAYDGGLRILGPNCMGLIRPGVNLNAGFASDMPRAGNLAVVSQSGAICGAILDMAAKERMGFSHFISIGSMLDIDFGDMIDYLGNDSSAKSILLYIENLTHVRKFMSAARSVSRVKPIIVLKSGRSPAGEKAAASHTGAMAGEDAVYDAAFKRAGIVRVDSIEELFDCAELMAKQPRPRGPRLAILTNGGGPGVMAVDTLAGYGKAPEPLDPETIQALDAFLPPFWSRGNPIDILGDATADRFGQALSACFKSKNLDGVLVIFAPQAIADPLPVAKMLASAVSGREYPVFACWMGGESIEKSVAVLNDAGVPTYDTPERAVRSFLYMVEYAANLETLIEVPPKMTRNMEFDQKKARSLIDGVKEGFMPEADAVEMLTAYGLPVITAKTAVTEAQALGMAGEIGFPLVMKLLSPDITHKTDAGGICLDLRSNEDVSRAYQQIMSSVLQYKPDAEIEGVTLQPYFSNPDFEILMGAKRDKGFGPVILFGMGGIFTEVLKDRSLGLPPMNRLLALRLMQETRVYTLLKGYRNRPAANMEKLEEMIIRLSQLLIDFPQIAELDMNPVLIKDGSPVAVDARIRISPTDVCSSLHLVISPYPEEDESLMRSTDGLKIFIRPVKPEDAPLFTALFKTLTPTTIYYRFFGALKGLNPELLARFTQIDYDREIALVALDETAQTDDSMLGVARIIGEPDGKTGEFSVLVGDAWQGKGIGSSLLERCLAIAQKQGYETVHGIVLRENRNMLALGKKLGFEIEKDPDSCDCNLVIHFGKQNLKPEGLSH</sequence>
<dbReference type="Pfam" id="PF13549">
    <property type="entry name" value="ATP-grasp_5"/>
    <property type="match status" value="1"/>
</dbReference>
<dbReference type="InterPro" id="IPR036291">
    <property type="entry name" value="NAD(P)-bd_dom_sf"/>
</dbReference>
<dbReference type="InterPro" id="IPR016181">
    <property type="entry name" value="Acyl_CoA_acyltransferase"/>
</dbReference>
<dbReference type="PROSITE" id="PS51186">
    <property type="entry name" value="GNAT"/>
    <property type="match status" value="1"/>
</dbReference>
<dbReference type="Pfam" id="PF13380">
    <property type="entry name" value="CoA_binding_2"/>
    <property type="match status" value="1"/>
</dbReference>
<evidence type="ECO:0000256" key="3">
    <source>
        <dbReference type="ARBA" id="ARBA00022840"/>
    </source>
</evidence>
<dbReference type="SUPFAM" id="SSF55729">
    <property type="entry name" value="Acyl-CoA N-acyltransferases (Nat)"/>
    <property type="match status" value="1"/>
</dbReference>
<reference evidence="8 9" key="1">
    <citation type="journal article" date="2013" name="Genome Announc.">
        <title>Draft Genome Sequence of Desulfotignum phosphitoxidans DSM 13687 Strain FiPS-3.</title>
        <authorList>
            <person name="Poehlein A."/>
            <person name="Daniel R."/>
            <person name="Simeonova D.D."/>
        </authorList>
    </citation>
    <scope>NUCLEOTIDE SEQUENCE [LARGE SCALE GENOMIC DNA]</scope>
    <source>
        <strain evidence="8 9">DSM 13687</strain>
    </source>
</reference>
<dbReference type="InterPro" id="IPR051538">
    <property type="entry name" value="Acyl-CoA_Synth/Transferase"/>
</dbReference>
<dbReference type="Gene3D" id="3.30.1490.20">
    <property type="entry name" value="ATP-grasp fold, A domain"/>
    <property type="match status" value="1"/>
</dbReference>
<dbReference type="FunFam" id="3.30.1490.20:FF:000020">
    <property type="entry name" value="Protein lysine acetyltransferase"/>
    <property type="match status" value="1"/>
</dbReference>
<dbReference type="InterPro" id="IPR003781">
    <property type="entry name" value="CoA-bd"/>
</dbReference>
<keyword evidence="1" id="KW-0436">Ligase</keyword>
<dbReference type="Gene3D" id="3.40.630.30">
    <property type="match status" value="1"/>
</dbReference>
<comment type="caution">
    <text evidence="8">The sequence shown here is derived from an EMBL/GenBank/DDBJ whole genome shotgun (WGS) entry which is preliminary data.</text>
</comment>
<dbReference type="Pfam" id="PF19045">
    <property type="entry name" value="Ligase_CoA_2"/>
    <property type="match status" value="1"/>
</dbReference>
<evidence type="ECO:0000313" key="8">
    <source>
        <dbReference type="EMBL" id="EMS81576.1"/>
    </source>
</evidence>